<keyword evidence="1" id="KW-0028">Amino-acid biosynthesis</keyword>
<reference evidence="5" key="1">
    <citation type="submission" date="2016-03" db="EMBL/GenBank/DDBJ databases">
        <authorList>
            <person name="Guldener U."/>
        </authorList>
    </citation>
    <scope>NUCLEOTIDE SEQUENCE [LARGE SCALE GENOMIC DNA]</scope>
    <source>
        <strain evidence="5">04CH-RAC-A.6.1</strain>
    </source>
</reference>
<organism evidence="4 5">
    <name type="scientific">Rhynchosporium agropyri</name>
    <dbReference type="NCBI Taxonomy" id="914238"/>
    <lineage>
        <taxon>Eukaryota</taxon>
        <taxon>Fungi</taxon>
        <taxon>Dikarya</taxon>
        <taxon>Ascomycota</taxon>
        <taxon>Pezizomycotina</taxon>
        <taxon>Leotiomycetes</taxon>
        <taxon>Helotiales</taxon>
        <taxon>Ploettnerulaceae</taxon>
        <taxon>Rhynchosporium</taxon>
    </lineage>
</organism>
<sequence length="239" mass="26631">MANKLEFEGVVLDIEGTVCPISFVKDVLFPYALTHLDTILSTSWSSPSFTPYRDAFPSSYRHTPDVFRSHIHSLVAADVKSAPLKNLQGYLWLSGYENGSLSCPLFKDVPPAFKRWTEKGIPIVIYSSGSVAAQKLLFKYTDGEEKDLTRYIRGYFDTVNAGMKGEKSSYVKIVEGIKQDGNVDVQIGKWLFCSDRVVEVDAAKEAGMQAVVVVREGNAKLSESEKERNILIESFDQIA</sequence>
<dbReference type="Gene3D" id="1.10.720.60">
    <property type="match status" value="1"/>
</dbReference>
<dbReference type="NCBIfam" id="TIGR01691">
    <property type="entry name" value="enolase-ppase"/>
    <property type="match status" value="1"/>
</dbReference>
<dbReference type="Pfam" id="PF00702">
    <property type="entry name" value="Hydrolase"/>
    <property type="match status" value="1"/>
</dbReference>
<dbReference type="SFLD" id="SFLDG01129">
    <property type="entry name" value="C1.5:_HAD__Beta-PGM__Phosphata"/>
    <property type="match status" value="1"/>
</dbReference>
<dbReference type="InterPro" id="IPR023943">
    <property type="entry name" value="Enolase-ppase_E1"/>
</dbReference>
<dbReference type="InterPro" id="IPR036412">
    <property type="entry name" value="HAD-like_sf"/>
</dbReference>
<dbReference type="SUPFAM" id="SSF56784">
    <property type="entry name" value="HAD-like"/>
    <property type="match status" value="1"/>
</dbReference>
<dbReference type="InterPro" id="IPR023214">
    <property type="entry name" value="HAD_sf"/>
</dbReference>
<dbReference type="GO" id="GO:0043874">
    <property type="term" value="F:acireductone synthase activity"/>
    <property type="evidence" value="ECO:0007669"/>
    <property type="project" value="InterPro"/>
</dbReference>
<accession>A0A1E1K405</accession>
<evidence type="ECO:0000256" key="2">
    <source>
        <dbReference type="ARBA" id="ARBA00022801"/>
    </source>
</evidence>
<dbReference type="Gene3D" id="3.40.50.1000">
    <property type="entry name" value="HAD superfamily/HAD-like"/>
    <property type="match status" value="1"/>
</dbReference>
<evidence type="ECO:0000313" key="4">
    <source>
        <dbReference type="EMBL" id="CZS92846.1"/>
    </source>
</evidence>
<dbReference type="GO" id="GO:0019509">
    <property type="term" value="P:L-methionine salvage from methylthioadenosine"/>
    <property type="evidence" value="ECO:0007669"/>
    <property type="project" value="EnsemblFungi"/>
</dbReference>
<evidence type="ECO:0000256" key="3">
    <source>
        <dbReference type="ARBA" id="ARBA00023167"/>
    </source>
</evidence>
<dbReference type="PANTHER" id="PTHR20371">
    <property type="entry name" value="ENOLASE-PHOSPHATASE E1"/>
    <property type="match status" value="1"/>
</dbReference>
<gene>
    <name evidence="4" type="ORF">RAG0_03346</name>
</gene>
<dbReference type="OrthoDB" id="272500at2759"/>
<name>A0A1E1K405_9HELO</name>
<keyword evidence="2" id="KW-0378">Hydrolase</keyword>
<dbReference type="AlphaFoldDB" id="A0A1E1K405"/>
<dbReference type="Proteomes" id="UP000178912">
    <property type="component" value="Unassembled WGS sequence"/>
</dbReference>
<dbReference type="CDD" id="cd01629">
    <property type="entry name" value="HAD_EP"/>
    <property type="match status" value="1"/>
</dbReference>
<evidence type="ECO:0000313" key="5">
    <source>
        <dbReference type="Proteomes" id="UP000178912"/>
    </source>
</evidence>
<proteinExistence type="predicted"/>
<dbReference type="SFLD" id="SFLDG01133">
    <property type="entry name" value="C1.5.4:_Enolase-phosphatase_Li"/>
    <property type="match status" value="1"/>
</dbReference>
<dbReference type="PANTHER" id="PTHR20371:SF1">
    <property type="entry name" value="ENOLASE-PHOSPHATASE E1"/>
    <property type="match status" value="1"/>
</dbReference>
<dbReference type="GO" id="GO:0000287">
    <property type="term" value="F:magnesium ion binding"/>
    <property type="evidence" value="ECO:0007669"/>
    <property type="project" value="InterPro"/>
</dbReference>
<dbReference type="EMBL" id="FJUX01000014">
    <property type="protein sequence ID" value="CZS92846.1"/>
    <property type="molecule type" value="Genomic_DNA"/>
</dbReference>
<protein>
    <submittedName>
        <fullName evidence="4">Related to Enolase-phosphatase E1</fullName>
    </submittedName>
</protein>
<keyword evidence="3" id="KW-0486">Methionine biosynthesis</keyword>
<keyword evidence="5" id="KW-1185">Reference proteome</keyword>
<dbReference type="SFLD" id="SFLDS00003">
    <property type="entry name" value="Haloacid_Dehalogenase"/>
    <property type="match status" value="1"/>
</dbReference>
<evidence type="ECO:0000256" key="1">
    <source>
        <dbReference type="ARBA" id="ARBA00022605"/>
    </source>
</evidence>